<evidence type="ECO:0000256" key="9">
    <source>
        <dbReference type="ARBA" id="ARBA00023306"/>
    </source>
</evidence>
<dbReference type="GO" id="GO:0051301">
    <property type="term" value="P:cell division"/>
    <property type="evidence" value="ECO:0007669"/>
    <property type="project" value="UniProtKB-KW"/>
</dbReference>
<dbReference type="Pfam" id="PF05697">
    <property type="entry name" value="Trigger_N"/>
    <property type="match status" value="1"/>
</dbReference>
<keyword evidence="7 11" id="KW-0143">Chaperone</keyword>
<dbReference type="GO" id="GO:0044183">
    <property type="term" value="F:protein folding chaperone"/>
    <property type="evidence" value="ECO:0007669"/>
    <property type="project" value="TreeGrafter"/>
</dbReference>
<reference evidence="16" key="1">
    <citation type="submission" date="2017-09" db="EMBL/GenBank/DDBJ databases">
        <title>Depth-based differentiation of microbial function through sediment-hosted aquifers and enrichment of novel symbionts in the deep terrestrial subsurface.</title>
        <authorList>
            <person name="Probst A.J."/>
            <person name="Ladd B."/>
            <person name="Jarett J.K."/>
            <person name="Geller-Mcgrath D.E."/>
            <person name="Sieber C.M.K."/>
            <person name="Emerson J.B."/>
            <person name="Anantharaman K."/>
            <person name="Thomas B.C."/>
            <person name="Malmstrom R."/>
            <person name="Stieglmeier M."/>
            <person name="Klingl A."/>
            <person name="Woyke T."/>
            <person name="Ryan C.M."/>
            <person name="Banfield J.F."/>
        </authorList>
    </citation>
    <scope>NUCLEOTIDE SEQUENCE [LARGE SCALE GENOMIC DNA]</scope>
</reference>
<dbReference type="InterPro" id="IPR027304">
    <property type="entry name" value="Trigger_fact/SurA_dom_sf"/>
</dbReference>
<dbReference type="InterPro" id="IPR036611">
    <property type="entry name" value="Trigger_fac_ribosome-bd_sf"/>
</dbReference>
<keyword evidence="11" id="KW-0963">Cytoplasm</keyword>
<keyword evidence="5 11" id="KW-0132">Cell division</keyword>
<dbReference type="FunFam" id="3.10.50.40:FF:000001">
    <property type="entry name" value="Trigger factor"/>
    <property type="match status" value="1"/>
</dbReference>
<dbReference type="PROSITE" id="PS50059">
    <property type="entry name" value="FKBP_PPIASE"/>
    <property type="match status" value="1"/>
</dbReference>
<comment type="domain">
    <text evidence="11">Consists of 3 domains; the N-terminus binds the ribosome, the middle domain has PPIase activity, while the C-terminus has intrinsic chaperone activity on its own.</text>
</comment>
<evidence type="ECO:0000313" key="15">
    <source>
        <dbReference type="EMBL" id="PJE58411.1"/>
    </source>
</evidence>
<evidence type="ECO:0000256" key="2">
    <source>
        <dbReference type="ARBA" id="ARBA00005464"/>
    </source>
</evidence>
<evidence type="ECO:0000313" key="16">
    <source>
        <dbReference type="Proteomes" id="UP000231450"/>
    </source>
</evidence>
<evidence type="ECO:0000256" key="4">
    <source>
        <dbReference type="ARBA" id="ARBA00016902"/>
    </source>
</evidence>
<name>A0A2M8KEQ5_9BACT</name>
<dbReference type="InterPro" id="IPR037041">
    <property type="entry name" value="Trigger_fac_C_sf"/>
</dbReference>
<evidence type="ECO:0000256" key="12">
    <source>
        <dbReference type="PROSITE-ProRule" id="PRU00277"/>
    </source>
</evidence>
<dbReference type="InterPro" id="IPR046357">
    <property type="entry name" value="PPIase_dom_sf"/>
</dbReference>
<comment type="subcellular location">
    <subcellularLocation>
        <location evidence="11">Cytoplasm</location>
    </subcellularLocation>
    <text evidence="11">About half TF is bound to the ribosome near the polypeptide exit tunnel while the other half is free in the cytoplasm.</text>
</comment>
<dbReference type="SUPFAM" id="SSF54534">
    <property type="entry name" value="FKBP-like"/>
    <property type="match status" value="1"/>
</dbReference>
<comment type="function">
    <text evidence="11">Involved in protein export. Acts as a chaperone by maintaining the newly synthesized protein in an open conformation. Functions as a peptidyl-prolyl cis-trans isomerase.</text>
</comment>
<dbReference type="GO" id="GO:0003755">
    <property type="term" value="F:peptidyl-prolyl cis-trans isomerase activity"/>
    <property type="evidence" value="ECO:0007669"/>
    <property type="project" value="UniProtKB-UniRule"/>
</dbReference>
<dbReference type="Pfam" id="PF05698">
    <property type="entry name" value="Trigger_C"/>
    <property type="match status" value="1"/>
</dbReference>
<protein>
    <recommendedName>
        <fullName evidence="4 11">Trigger factor</fullName>
        <shortName evidence="11">TF</shortName>
        <ecNumber evidence="3 11">5.2.1.8</ecNumber>
    </recommendedName>
    <alternativeName>
        <fullName evidence="10 11">PPIase</fullName>
    </alternativeName>
</protein>
<dbReference type="PIRSF" id="PIRSF003095">
    <property type="entry name" value="Trigger_factor"/>
    <property type="match status" value="1"/>
</dbReference>
<keyword evidence="9 11" id="KW-0131">Cell cycle</keyword>
<dbReference type="Pfam" id="PF00254">
    <property type="entry name" value="FKBP_C"/>
    <property type="match status" value="1"/>
</dbReference>
<evidence type="ECO:0000256" key="5">
    <source>
        <dbReference type="ARBA" id="ARBA00022618"/>
    </source>
</evidence>
<evidence type="ECO:0000256" key="8">
    <source>
        <dbReference type="ARBA" id="ARBA00023235"/>
    </source>
</evidence>
<evidence type="ECO:0000256" key="11">
    <source>
        <dbReference type="HAMAP-Rule" id="MF_00303"/>
    </source>
</evidence>
<dbReference type="GO" id="GO:0051083">
    <property type="term" value="P:'de novo' cotranslational protein folding"/>
    <property type="evidence" value="ECO:0007669"/>
    <property type="project" value="TreeGrafter"/>
</dbReference>
<dbReference type="EC" id="5.2.1.8" evidence="3 11"/>
<feature type="domain" description="PPIase FKBP-type" evidence="14">
    <location>
        <begin position="176"/>
        <end position="264"/>
    </location>
</feature>
<dbReference type="GO" id="GO:0043335">
    <property type="term" value="P:protein unfolding"/>
    <property type="evidence" value="ECO:0007669"/>
    <property type="project" value="TreeGrafter"/>
</dbReference>
<dbReference type="GO" id="GO:0015031">
    <property type="term" value="P:protein transport"/>
    <property type="evidence" value="ECO:0007669"/>
    <property type="project" value="UniProtKB-UniRule"/>
</dbReference>
<dbReference type="AlphaFoldDB" id="A0A2M8KEQ5"/>
<dbReference type="InterPro" id="IPR001179">
    <property type="entry name" value="PPIase_FKBP_dom"/>
</dbReference>
<evidence type="ECO:0000256" key="1">
    <source>
        <dbReference type="ARBA" id="ARBA00000971"/>
    </source>
</evidence>
<dbReference type="NCBIfam" id="TIGR00115">
    <property type="entry name" value="tig"/>
    <property type="match status" value="1"/>
</dbReference>
<dbReference type="SUPFAM" id="SSF109998">
    <property type="entry name" value="Triger factor/SurA peptide-binding domain-like"/>
    <property type="match status" value="1"/>
</dbReference>
<evidence type="ECO:0000259" key="14">
    <source>
        <dbReference type="PROSITE" id="PS50059"/>
    </source>
</evidence>
<accession>A0A2M8KEQ5</accession>
<evidence type="ECO:0000256" key="6">
    <source>
        <dbReference type="ARBA" id="ARBA00023110"/>
    </source>
</evidence>
<evidence type="ECO:0000256" key="7">
    <source>
        <dbReference type="ARBA" id="ARBA00023186"/>
    </source>
</evidence>
<dbReference type="SUPFAM" id="SSF102735">
    <property type="entry name" value="Trigger factor ribosome-binding domain"/>
    <property type="match status" value="1"/>
</dbReference>
<dbReference type="Gene3D" id="3.30.70.1050">
    <property type="entry name" value="Trigger factor ribosome-binding domain"/>
    <property type="match status" value="1"/>
</dbReference>
<evidence type="ECO:0000256" key="10">
    <source>
        <dbReference type="ARBA" id="ARBA00029986"/>
    </source>
</evidence>
<dbReference type="InterPro" id="IPR005215">
    <property type="entry name" value="Trig_fac"/>
</dbReference>
<proteinExistence type="inferred from homology"/>
<dbReference type="EMBL" id="PFDW01000018">
    <property type="protein sequence ID" value="PJE58411.1"/>
    <property type="molecule type" value="Genomic_DNA"/>
</dbReference>
<gene>
    <name evidence="11 15" type="primary">tig</name>
    <name evidence="15" type="ORF">COU81_00905</name>
</gene>
<keyword evidence="8 11" id="KW-0413">Isomerase</keyword>
<comment type="catalytic activity">
    <reaction evidence="1 11 12">
        <text>[protein]-peptidylproline (omega=180) = [protein]-peptidylproline (omega=0)</text>
        <dbReference type="Rhea" id="RHEA:16237"/>
        <dbReference type="Rhea" id="RHEA-COMP:10747"/>
        <dbReference type="Rhea" id="RHEA-COMP:10748"/>
        <dbReference type="ChEBI" id="CHEBI:83833"/>
        <dbReference type="ChEBI" id="CHEBI:83834"/>
        <dbReference type="EC" id="5.2.1.8"/>
    </reaction>
</comment>
<organism evidence="15 16">
    <name type="scientific">Candidatus Portnoybacteria bacterium CG10_big_fil_rev_8_21_14_0_10_36_7</name>
    <dbReference type="NCBI Taxonomy" id="1974812"/>
    <lineage>
        <taxon>Bacteria</taxon>
        <taxon>Candidatus Portnoyibacteriota</taxon>
    </lineage>
</organism>
<keyword evidence="6 11" id="KW-0697">Rotamase</keyword>
<dbReference type="PANTHER" id="PTHR30560">
    <property type="entry name" value="TRIGGER FACTOR CHAPERONE AND PEPTIDYL-PROLYL CIS/TRANS ISOMERASE"/>
    <property type="match status" value="1"/>
</dbReference>
<dbReference type="GO" id="GO:0005737">
    <property type="term" value="C:cytoplasm"/>
    <property type="evidence" value="ECO:0007669"/>
    <property type="project" value="UniProtKB-SubCell"/>
</dbReference>
<dbReference type="Gene3D" id="3.10.50.40">
    <property type="match status" value="1"/>
</dbReference>
<dbReference type="HAMAP" id="MF_00303">
    <property type="entry name" value="Trigger_factor_Tig"/>
    <property type="match status" value="1"/>
</dbReference>
<dbReference type="PANTHER" id="PTHR30560:SF3">
    <property type="entry name" value="TRIGGER FACTOR-LIKE PROTEIN TIG, CHLOROPLASTIC"/>
    <property type="match status" value="1"/>
</dbReference>
<sequence length="437" mass="49879">MENNTKSSNGVDVDVKKLPLSEIELSVTISKENFEKFYDGALARVSMAVEVPGFRPGKVPKDMVQDKVGVNEVLDEAARDAVGDTFWKTLEEKNILPINQPKIQILTLSKGSPLTYKAQVSVLPEIKLPDYKKIAQKVLKNKQEVKVEEKEIDETLKYLQSTRASHITVARPAEKGDRVEIDFQAKRNGVVIEGGQSKNHPLIIGQSKFVPGFDDNLIGLKEGEDKIFSLQFPSDYHQKDLAGQNVQFETKMRLVQKVKEPELNDEFAKSMGKFEHLGALRASVQEGIKLEKDKKEKDRARHEAIDMIAKETEMEMPEVLIERELNQMIGEFKNNATNMGLNYEDYLTHLKKTEDELKKGWRGQATERAKVALVLRELALKENIKPDEAEVETEMDKLLKQFKSTNEAEQSFDTEHVRDYTRTILKNEKVFQYLENL</sequence>
<evidence type="ECO:0000256" key="3">
    <source>
        <dbReference type="ARBA" id="ARBA00013194"/>
    </source>
</evidence>
<dbReference type="Gene3D" id="1.10.3120.10">
    <property type="entry name" value="Trigger factor, C-terminal domain"/>
    <property type="match status" value="1"/>
</dbReference>
<dbReference type="InterPro" id="IPR008881">
    <property type="entry name" value="Trigger_fac_ribosome-bd_bac"/>
</dbReference>
<dbReference type="InterPro" id="IPR008880">
    <property type="entry name" value="Trigger_fac_C"/>
</dbReference>
<evidence type="ECO:0000256" key="13">
    <source>
        <dbReference type="RuleBase" id="RU003914"/>
    </source>
</evidence>
<comment type="similarity">
    <text evidence="2 11 13">Belongs to the FKBP-type PPIase family. Tig subfamily.</text>
</comment>
<comment type="caution">
    <text evidence="15">The sequence shown here is derived from an EMBL/GenBank/DDBJ whole genome shotgun (WGS) entry which is preliminary data.</text>
</comment>
<dbReference type="GO" id="GO:0043022">
    <property type="term" value="F:ribosome binding"/>
    <property type="evidence" value="ECO:0007669"/>
    <property type="project" value="TreeGrafter"/>
</dbReference>
<dbReference type="Proteomes" id="UP000231450">
    <property type="component" value="Unassembled WGS sequence"/>
</dbReference>